<dbReference type="GO" id="GO:0017171">
    <property type="term" value="F:serine hydrolase activity"/>
    <property type="evidence" value="ECO:0007669"/>
    <property type="project" value="TreeGrafter"/>
</dbReference>
<dbReference type="Pfam" id="PF00151">
    <property type="entry name" value="Lipase"/>
    <property type="match status" value="1"/>
</dbReference>
<evidence type="ECO:0000256" key="5">
    <source>
        <dbReference type="SAM" id="SignalP"/>
    </source>
</evidence>
<dbReference type="GO" id="GO:0016298">
    <property type="term" value="F:lipase activity"/>
    <property type="evidence" value="ECO:0007669"/>
    <property type="project" value="InterPro"/>
</dbReference>
<name>A0A5E4NJU3_9HEMI</name>
<dbReference type="InterPro" id="IPR013818">
    <property type="entry name" value="Lipase"/>
</dbReference>
<dbReference type="SUPFAM" id="SSF53474">
    <property type="entry name" value="alpha/beta-Hydrolases"/>
    <property type="match status" value="1"/>
</dbReference>
<dbReference type="OrthoDB" id="199913at2759"/>
<proteinExistence type="inferred from homology"/>
<dbReference type="InterPro" id="IPR000734">
    <property type="entry name" value="TAG_lipase"/>
</dbReference>
<dbReference type="GO" id="GO:0016042">
    <property type="term" value="P:lipid catabolic process"/>
    <property type="evidence" value="ECO:0007669"/>
    <property type="project" value="TreeGrafter"/>
</dbReference>
<dbReference type="InterPro" id="IPR033906">
    <property type="entry name" value="Lipase_N"/>
</dbReference>
<protein>
    <submittedName>
        <fullName evidence="7">Lipase/vitellogenin,Triacylglycerol lipase family,Lipase, N-terminal,Alpha/Beta hydrolase fold</fullName>
    </submittedName>
</protein>
<evidence type="ECO:0000256" key="4">
    <source>
        <dbReference type="RuleBase" id="RU004262"/>
    </source>
</evidence>
<dbReference type="GO" id="GO:0005615">
    <property type="term" value="C:extracellular space"/>
    <property type="evidence" value="ECO:0007669"/>
    <property type="project" value="TreeGrafter"/>
</dbReference>
<dbReference type="Gene3D" id="3.40.50.1820">
    <property type="entry name" value="alpha/beta hydrolase"/>
    <property type="match status" value="1"/>
</dbReference>
<dbReference type="Proteomes" id="UP000325440">
    <property type="component" value="Unassembled WGS sequence"/>
</dbReference>
<evidence type="ECO:0000256" key="2">
    <source>
        <dbReference type="ARBA" id="ARBA00010701"/>
    </source>
</evidence>
<dbReference type="PANTHER" id="PTHR11610:SF173">
    <property type="entry name" value="LIPASE DOMAIN-CONTAINING PROTEIN-RELATED"/>
    <property type="match status" value="1"/>
</dbReference>
<organism evidence="7 8">
    <name type="scientific">Cinara cedri</name>
    <dbReference type="NCBI Taxonomy" id="506608"/>
    <lineage>
        <taxon>Eukaryota</taxon>
        <taxon>Metazoa</taxon>
        <taxon>Ecdysozoa</taxon>
        <taxon>Arthropoda</taxon>
        <taxon>Hexapoda</taxon>
        <taxon>Insecta</taxon>
        <taxon>Pterygota</taxon>
        <taxon>Neoptera</taxon>
        <taxon>Paraneoptera</taxon>
        <taxon>Hemiptera</taxon>
        <taxon>Sternorrhyncha</taxon>
        <taxon>Aphidomorpha</taxon>
        <taxon>Aphidoidea</taxon>
        <taxon>Aphididae</taxon>
        <taxon>Lachninae</taxon>
        <taxon>Cinara</taxon>
    </lineage>
</organism>
<dbReference type="AlphaFoldDB" id="A0A5E4NJU3"/>
<feature type="chain" id="PRO_5022684279" evidence="5">
    <location>
        <begin position="22"/>
        <end position="334"/>
    </location>
</feature>
<feature type="signal peptide" evidence="5">
    <location>
        <begin position="1"/>
        <end position="21"/>
    </location>
</feature>
<accession>A0A5E4NJU3</accession>
<evidence type="ECO:0000256" key="3">
    <source>
        <dbReference type="ARBA" id="ARBA00022525"/>
    </source>
</evidence>
<gene>
    <name evidence="7" type="ORF">CINCED_3A011883</name>
</gene>
<dbReference type="EMBL" id="CABPRJ010001926">
    <property type="protein sequence ID" value="VVC41777.1"/>
    <property type="molecule type" value="Genomic_DNA"/>
</dbReference>
<evidence type="ECO:0000256" key="1">
    <source>
        <dbReference type="ARBA" id="ARBA00004613"/>
    </source>
</evidence>
<evidence type="ECO:0000259" key="6">
    <source>
        <dbReference type="Pfam" id="PF00151"/>
    </source>
</evidence>
<dbReference type="PANTHER" id="PTHR11610">
    <property type="entry name" value="LIPASE"/>
    <property type="match status" value="1"/>
</dbReference>
<keyword evidence="8" id="KW-1185">Reference proteome</keyword>
<evidence type="ECO:0000313" key="7">
    <source>
        <dbReference type="EMBL" id="VVC41777.1"/>
    </source>
</evidence>
<dbReference type="PRINTS" id="PR00821">
    <property type="entry name" value="TAGLIPASE"/>
</dbReference>
<dbReference type="InterPro" id="IPR029058">
    <property type="entry name" value="AB_hydrolase_fold"/>
</dbReference>
<keyword evidence="5" id="KW-0732">Signal</keyword>
<keyword evidence="3" id="KW-0964">Secreted</keyword>
<evidence type="ECO:0000313" key="8">
    <source>
        <dbReference type="Proteomes" id="UP000325440"/>
    </source>
</evidence>
<reference evidence="7 8" key="1">
    <citation type="submission" date="2019-08" db="EMBL/GenBank/DDBJ databases">
        <authorList>
            <person name="Alioto T."/>
            <person name="Alioto T."/>
            <person name="Gomez Garrido J."/>
        </authorList>
    </citation>
    <scope>NUCLEOTIDE SEQUENCE [LARGE SCALE GENOMIC DNA]</scope>
</reference>
<sequence length="334" mass="37651">MFNILNLFLLVVWWSATCISAHGIISLLRESSYDLDILDANQEGHYDGVQFHSKKKQCDPVSKHVFYWLYTRENATGQLLNRSEPHMTESTTYYAKNPIKLLVHGWMGRTSQKQGLCTMSVKSYLQVGEYNVICVDWKTYSSDMTYAAAKTKAKLIAKDIARVLDRITYNMTKGADMVHLIGHSMGAHIVGFVGKIMINQIPRITGLDPAKPLYENSGSADRLDKTDSLFVDVMHTNGDKNGIFSSMGHIDFYPNGGKSQPNCSSSDRSTGACSHSKAYYYYALSILTKEDFLAFNCSSWDNFTANNCYDSNTTYMGEFVDKEKVGNYYLIVNE</sequence>
<comment type="subcellular location">
    <subcellularLocation>
        <location evidence="1">Secreted</location>
    </subcellularLocation>
</comment>
<dbReference type="CDD" id="cd00707">
    <property type="entry name" value="Pancreat_lipase_like"/>
    <property type="match status" value="1"/>
</dbReference>
<keyword evidence="7" id="KW-0378">Hydrolase</keyword>
<feature type="domain" description="Lipase" evidence="6">
    <location>
        <begin position="53"/>
        <end position="329"/>
    </location>
</feature>
<comment type="similarity">
    <text evidence="2 4">Belongs to the AB hydrolase superfamily. Lipase family.</text>
</comment>